<dbReference type="Proteomes" id="UP000292362">
    <property type="component" value="Unassembled WGS sequence"/>
</dbReference>
<dbReference type="PROSITE" id="PS00889">
    <property type="entry name" value="CNMP_BINDING_2"/>
    <property type="match status" value="1"/>
</dbReference>
<dbReference type="VEuPathDB" id="MicrosporidiaDB:CWI37_0423p0010"/>
<evidence type="ECO:0000313" key="4">
    <source>
        <dbReference type="Proteomes" id="UP000292282"/>
    </source>
</evidence>
<feature type="domain" description="Cyclic nucleotide-binding" evidence="1">
    <location>
        <begin position="127"/>
        <end position="242"/>
    </location>
</feature>
<reference evidence="4 5" key="1">
    <citation type="submission" date="2017-12" db="EMBL/GenBank/DDBJ databases">
        <authorList>
            <person name="Pombert J.-F."/>
            <person name="Haag K.L."/>
            <person name="Ebert D."/>
        </authorList>
    </citation>
    <scope>NUCLEOTIDE SEQUENCE [LARGE SCALE GENOMIC DNA]</scope>
    <source>
        <strain evidence="2">FI-OER-3-3</strain>
        <strain evidence="3">IL-G-3</strain>
    </source>
</reference>
<evidence type="ECO:0000313" key="2">
    <source>
        <dbReference type="EMBL" id="TBU02734.1"/>
    </source>
</evidence>
<dbReference type="SUPFAM" id="SSF51206">
    <property type="entry name" value="cAMP-binding domain-like"/>
    <property type="match status" value="1"/>
</dbReference>
<dbReference type="EMBL" id="PITJ01000423">
    <property type="protein sequence ID" value="TBU02734.1"/>
    <property type="molecule type" value="Genomic_DNA"/>
</dbReference>
<dbReference type="InterPro" id="IPR014710">
    <property type="entry name" value="RmlC-like_jellyroll"/>
</dbReference>
<dbReference type="GO" id="GO:0030552">
    <property type="term" value="F:cAMP binding"/>
    <property type="evidence" value="ECO:0007669"/>
    <property type="project" value="TreeGrafter"/>
</dbReference>
<dbReference type="InterPro" id="IPR018490">
    <property type="entry name" value="cNMP-bd_dom_sf"/>
</dbReference>
<organism evidence="3 4">
    <name type="scientific">Hamiltosporidium tvaerminnensis</name>
    <dbReference type="NCBI Taxonomy" id="1176355"/>
    <lineage>
        <taxon>Eukaryota</taxon>
        <taxon>Fungi</taxon>
        <taxon>Fungi incertae sedis</taxon>
        <taxon>Microsporidia</taxon>
        <taxon>Dubosqiidae</taxon>
        <taxon>Hamiltosporidium</taxon>
    </lineage>
</organism>
<dbReference type="GO" id="GO:0004862">
    <property type="term" value="F:cAMP-dependent protein kinase inhibitor activity"/>
    <property type="evidence" value="ECO:0007669"/>
    <property type="project" value="TreeGrafter"/>
</dbReference>
<keyword evidence="4" id="KW-1185">Reference proteome</keyword>
<dbReference type="SMART" id="SM00100">
    <property type="entry name" value="cNMP"/>
    <property type="match status" value="1"/>
</dbReference>
<proteinExistence type="predicted"/>
<dbReference type="STRING" id="1176355.A0A4Q9LS05"/>
<dbReference type="EMBL" id="PITK01001420">
    <property type="protein sequence ID" value="TBU11037.1"/>
    <property type="molecule type" value="Genomic_DNA"/>
</dbReference>
<dbReference type="AlphaFoldDB" id="A0A4Q9LS05"/>
<accession>A0A4Q9LS05</accession>
<dbReference type="PANTHER" id="PTHR11635:SF152">
    <property type="entry name" value="CAMP-DEPENDENT PROTEIN KINASE TYPE I REGULATORY SUBUNIT-RELATED"/>
    <property type="match status" value="1"/>
</dbReference>
<dbReference type="CDD" id="cd00038">
    <property type="entry name" value="CAP_ED"/>
    <property type="match status" value="1"/>
</dbReference>
<dbReference type="GO" id="GO:0005829">
    <property type="term" value="C:cytosol"/>
    <property type="evidence" value="ECO:0007669"/>
    <property type="project" value="TreeGrafter"/>
</dbReference>
<dbReference type="Pfam" id="PF00027">
    <property type="entry name" value="cNMP_binding"/>
    <property type="match status" value="1"/>
</dbReference>
<dbReference type="GO" id="GO:0034236">
    <property type="term" value="F:protein kinase A catalytic subunit binding"/>
    <property type="evidence" value="ECO:0007669"/>
    <property type="project" value="TreeGrafter"/>
</dbReference>
<gene>
    <name evidence="2" type="ORF">CWI37_0423p0010</name>
    <name evidence="3" type="ORF">CWI38_1420p0010</name>
</gene>
<dbReference type="OrthoDB" id="417078at2759"/>
<dbReference type="PANTHER" id="PTHR11635">
    <property type="entry name" value="CAMP-DEPENDENT PROTEIN KINASE REGULATORY CHAIN"/>
    <property type="match status" value="1"/>
</dbReference>
<dbReference type="Proteomes" id="UP000292282">
    <property type="component" value="Unassembled WGS sequence"/>
</dbReference>
<dbReference type="PRINTS" id="PR00103">
    <property type="entry name" value="CAMPKINASE"/>
</dbReference>
<dbReference type="InterPro" id="IPR000595">
    <property type="entry name" value="cNMP-bd_dom"/>
</dbReference>
<comment type="caution">
    <text evidence="3">The sequence shown here is derived from an EMBL/GenBank/DDBJ whole genome shotgun (WGS) entry which is preliminary data.</text>
</comment>
<name>A0A4Q9LS05_9MICR</name>
<dbReference type="GO" id="GO:0005952">
    <property type="term" value="C:cAMP-dependent protein kinase complex"/>
    <property type="evidence" value="ECO:0007669"/>
    <property type="project" value="InterPro"/>
</dbReference>
<dbReference type="VEuPathDB" id="MicrosporidiaDB:CWI38_1420p0010"/>
<protein>
    <submittedName>
        <fullName evidence="3">Cyclic nucleotide-binding domain-containing protein</fullName>
    </submittedName>
</protein>
<dbReference type="InterPro" id="IPR018488">
    <property type="entry name" value="cNMP-bd_CS"/>
</dbReference>
<dbReference type="PROSITE" id="PS50042">
    <property type="entry name" value="CNMP_BINDING_3"/>
    <property type="match status" value="1"/>
</dbReference>
<sequence>MDEERTLSTIKKILLEKNVSDPFKVAREILFLYNIAAKGMSYNEDILISCVEKVLSKNDNMEDYKENEEINYYRKAANIKLEPNIVKLRRKSVSGKRANINENDIQFYDKDSQTFAMLYNILEKSLLFQFLNPKQRRKFVWCMAPLTVENNVNLINQDDEGDKMYFVEDGEFDIYKDGEVVGKVCNGAVFGEVALLYNVPRTATVRSVRISKVWFITQGCYMALKIVDEMKKRDFLEKRLGEMKELKFKDKKTFLKVVNGSKRVFFREGTRIEIKKDYFLLVTDDGVINDKKGVAKVCVGDYIESDGLVAVSEIEGFLVPSSFT</sequence>
<evidence type="ECO:0000313" key="5">
    <source>
        <dbReference type="Proteomes" id="UP000292362"/>
    </source>
</evidence>
<dbReference type="InterPro" id="IPR050503">
    <property type="entry name" value="cAMP-dep_PK_reg_su-like"/>
</dbReference>
<evidence type="ECO:0000313" key="3">
    <source>
        <dbReference type="EMBL" id="TBU11037.1"/>
    </source>
</evidence>
<dbReference type="Gene3D" id="2.60.120.10">
    <property type="entry name" value="Jelly Rolls"/>
    <property type="match status" value="1"/>
</dbReference>
<evidence type="ECO:0000259" key="1">
    <source>
        <dbReference type="PROSITE" id="PS50042"/>
    </source>
</evidence>